<accession>A0A5K0U7G3</accession>
<gene>
    <name evidence="1" type="ORF">YASMINEVIRUS_223</name>
</gene>
<dbReference type="PANTHER" id="PTHR31630">
    <property type="entry name" value="PHYTANOYL-COA DIOXYGENASE-RELATED-RELATED"/>
    <property type="match status" value="1"/>
</dbReference>
<organism evidence="1 2">
    <name type="scientific">Yasminevirus sp. GU-2018</name>
    <dbReference type="NCBI Taxonomy" id="2420051"/>
    <lineage>
        <taxon>Viruses</taxon>
        <taxon>Varidnaviria</taxon>
        <taxon>Bamfordvirae</taxon>
        <taxon>Nucleocytoviricota</taxon>
        <taxon>Megaviricetes</taxon>
        <taxon>Imitervirales</taxon>
        <taxon>Mimiviridae</taxon>
        <taxon>Klosneuvirinae</taxon>
        <taxon>Yasminevirus</taxon>
        <taxon>Yasminevirus saudimassiliense</taxon>
    </lineage>
</organism>
<evidence type="ECO:0000313" key="2">
    <source>
        <dbReference type="Proteomes" id="UP000594342"/>
    </source>
</evidence>
<dbReference type="SUPFAM" id="SSF51197">
    <property type="entry name" value="Clavaminate synthase-like"/>
    <property type="match status" value="1"/>
</dbReference>
<keyword evidence="2" id="KW-1185">Reference proteome</keyword>
<reference evidence="1 2" key="1">
    <citation type="submission" date="2018-10" db="EMBL/GenBank/DDBJ databases">
        <authorList>
            <consortium name="IHU Genomes"/>
        </authorList>
    </citation>
    <scope>NUCLEOTIDE SEQUENCE [LARGE SCALE GENOMIC DNA]</scope>
    <source>
        <strain evidence="1 2">A1</strain>
    </source>
</reference>
<evidence type="ECO:0008006" key="3">
    <source>
        <dbReference type="Google" id="ProtNLM"/>
    </source>
</evidence>
<name>A0A5K0U7G3_9VIRU</name>
<sequence length="385" mass="44183">MSSDDTNNCENNADYENNFGTVDFDDADFETKLIQLVKEYGVVVIKGVVPQSECDSYVDRLVTDLETVSDFDRTDLKTWTQSNLPLQVRPGMFHCVVCNTPTVNELRFNENIVKIFTTYYTHFKKREHNPYRPIDMIVSNDGLNIKPGSVGPFDTGADWAHLDQTTEPDNPFKCIQGQIVLSNTTACFRASPKSHLLFRKILRDNAGSTKGDGFLKFAPEQYFELKKMVDLKGGSWQIKIPAQKGDFIIWTSATIHSATLQSRPVRQIKQVKVTKGRANKEVDVWNGWRCVVFICYRPREEFTEEQLRVKYSSFEKNLVTNHWGTKIFPRGFNRQNPKDTFSEKTRSFIEDPSKVYGLKGYAPNLTPEQKIMMGDYAEIDLTDEE</sequence>
<proteinExistence type="predicted"/>
<protein>
    <recommendedName>
        <fullName evidence="3">Phytanoyl-CoA dioxygenase</fullName>
    </recommendedName>
</protein>
<dbReference type="PANTHER" id="PTHR31630:SF6">
    <property type="entry name" value="PHYTANOYL-COA DIOXYGENASE-RELATED"/>
    <property type="match status" value="1"/>
</dbReference>
<evidence type="ECO:0000313" key="1">
    <source>
        <dbReference type="EMBL" id="VBB17760.1"/>
    </source>
</evidence>
<comment type="caution">
    <text evidence="1">The sequence shown here is derived from an EMBL/GenBank/DDBJ whole genome shotgun (WGS) entry which is preliminary data.</text>
</comment>
<dbReference type="EMBL" id="UPSH01000001">
    <property type="protein sequence ID" value="VBB17760.1"/>
    <property type="molecule type" value="Genomic_DNA"/>
</dbReference>
<dbReference type="Proteomes" id="UP000594342">
    <property type="component" value="Unassembled WGS sequence"/>
</dbReference>
<dbReference type="Gene3D" id="2.60.120.620">
    <property type="entry name" value="q2cbj1_9rhob like domain"/>
    <property type="match status" value="1"/>
</dbReference>